<protein>
    <submittedName>
        <fullName evidence="1">Uncharacterized protein</fullName>
    </submittedName>
</protein>
<organism evidence="1 2">
    <name type="scientific">Trichonephila clavipes</name>
    <name type="common">Golden silk orbweaver</name>
    <name type="synonym">Nephila clavipes</name>
    <dbReference type="NCBI Taxonomy" id="2585209"/>
    <lineage>
        <taxon>Eukaryota</taxon>
        <taxon>Metazoa</taxon>
        <taxon>Ecdysozoa</taxon>
        <taxon>Arthropoda</taxon>
        <taxon>Chelicerata</taxon>
        <taxon>Arachnida</taxon>
        <taxon>Araneae</taxon>
        <taxon>Araneomorphae</taxon>
        <taxon>Entelegynae</taxon>
        <taxon>Araneoidea</taxon>
        <taxon>Nephilidae</taxon>
        <taxon>Trichonephila</taxon>
    </lineage>
</organism>
<name>A0A8X6S8W2_TRICX</name>
<keyword evidence="2" id="KW-1185">Reference proteome</keyword>
<proteinExistence type="predicted"/>
<dbReference type="Proteomes" id="UP000887159">
    <property type="component" value="Unassembled WGS sequence"/>
</dbReference>
<evidence type="ECO:0000313" key="1">
    <source>
        <dbReference type="EMBL" id="GFY07831.1"/>
    </source>
</evidence>
<gene>
    <name evidence="1" type="ORF">TNCV_4287671</name>
</gene>
<accession>A0A8X6S8W2</accession>
<reference evidence="1" key="1">
    <citation type="submission" date="2020-08" db="EMBL/GenBank/DDBJ databases">
        <title>Multicomponent nature underlies the extraordinary mechanical properties of spider dragline silk.</title>
        <authorList>
            <person name="Kono N."/>
            <person name="Nakamura H."/>
            <person name="Mori M."/>
            <person name="Yoshida Y."/>
            <person name="Ohtoshi R."/>
            <person name="Malay A.D."/>
            <person name="Moran D.A.P."/>
            <person name="Tomita M."/>
            <person name="Numata K."/>
            <person name="Arakawa K."/>
        </authorList>
    </citation>
    <scope>NUCLEOTIDE SEQUENCE</scope>
</reference>
<dbReference type="EMBL" id="BMAU01021278">
    <property type="protein sequence ID" value="GFY07831.1"/>
    <property type="molecule type" value="Genomic_DNA"/>
</dbReference>
<dbReference type="AlphaFoldDB" id="A0A8X6S8W2"/>
<sequence>MEVAEMSKDMSCAILNENPPWVSGAPRKAALTHFRHLTGQYCLRPHLYRNSIADSPDCTLRDSGQLMTSEHLVVCPKLISLNSIVEKY</sequence>
<comment type="caution">
    <text evidence="1">The sequence shown here is derived from an EMBL/GenBank/DDBJ whole genome shotgun (WGS) entry which is preliminary data.</text>
</comment>
<evidence type="ECO:0000313" key="2">
    <source>
        <dbReference type="Proteomes" id="UP000887159"/>
    </source>
</evidence>